<accession>A0A1M6C5X9</accession>
<protein>
    <submittedName>
        <fullName evidence="2">Uncharacterized protein</fullName>
    </submittedName>
</protein>
<dbReference type="RefSeq" id="WP_073131296.1">
    <property type="nucleotide sequence ID" value="NZ_FQZF01000003.1"/>
</dbReference>
<organism evidence="2 3">
    <name type="scientific">Muricoccus roseus</name>
    <dbReference type="NCBI Taxonomy" id="198092"/>
    <lineage>
        <taxon>Bacteria</taxon>
        <taxon>Pseudomonadati</taxon>
        <taxon>Pseudomonadota</taxon>
        <taxon>Alphaproteobacteria</taxon>
        <taxon>Acetobacterales</taxon>
        <taxon>Roseomonadaceae</taxon>
        <taxon>Muricoccus</taxon>
    </lineage>
</organism>
<dbReference type="EMBL" id="FQZF01000003">
    <property type="protein sequence ID" value="SHI56372.1"/>
    <property type="molecule type" value="Genomic_DNA"/>
</dbReference>
<keyword evidence="1" id="KW-1133">Transmembrane helix</keyword>
<keyword evidence="1" id="KW-0472">Membrane</keyword>
<keyword evidence="1" id="KW-0812">Transmembrane</keyword>
<gene>
    <name evidence="2" type="ORF">SAMN02745194_00595</name>
</gene>
<keyword evidence="3" id="KW-1185">Reference proteome</keyword>
<evidence type="ECO:0000313" key="2">
    <source>
        <dbReference type="EMBL" id="SHI56372.1"/>
    </source>
</evidence>
<name>A0A1M6C5X9_9PROT</name>
<dbReference type="OrthoDB" id="7266512at2"/>
<dbReference type="Proteomes" id="UP000184387">
    <property type="component" value="Unassembled WGS sequence"/>
</dbReference>
<dbReference type="STRING" id="198092.SAMN02745194_00595"/>
<sequence length="138" mass="15229">MSELEKLKGLLDRGQVKLGINIRQMNAPGSPVYQTWENVTVPAILLVGSLLATMYIHTWLGFAILALGAAWWILKVLPKIRDGVFDRSAAFALSSEAAFDALWAKGVLSLYAKMPDGTERAAAKRQDWRAFVRALPES</sequence>
<dbReference type="AlphaFoldDB" id="A0A1M6C5X9"/>
<proteinExistence type="predicted"/>
<evidence type="ECO:0000256" key="1">
    <source>
        <dbReference type="SAM" id="Phobius"/>
    </source>
</evidence>
<reference evidence="2 3" key="1">
    <citation type="submission" date="2016-11" db="EMBL/GenBank/DDBJ databases">
        <authorList>
            <person name="Jaros S."/>
            <person name="Januszkiewicz K."/>
            <person name="Wedrychowicz H."/>
        </authorList>
    </citation>
    <scope>NUCLEOTIDE SEQUENCE [LARGE SCALE GENOMIC DNA]</scope>
    <source>
        <strain evidence="2 3">DSM 14916</strain>
    </source>
</reference>
<feature type="transmembrane region" description="Helical" evidence="1">
    <location>
        <begin position="43"/>
        <end position="74"/>
    </location>
</feature>
<evidence type="ECO:0000313" key="3">
    <source>
        <dbReference type="Proteomes" id="UP000184387"/>
    </source>
</evidence>